<dbReference type="InterPro" id="IPR027385">
    <property type="entry name" value="Beta-barrel_OMP"/>
</dbReference>
<dbReference type="InterPro" id="IPR050330">
    <property type="entry name" value="Bact_OuterMem_StrucFunc"/>
</dbReference>
<keyword evidence="13" id="KW-1185">Reference proteome</keyword>
<dbReference type="PRINTS" id="PR01021">
    <property type="entry name" value="OMPADOMAIN"/>
</dbReference>
<dbReference type="GO" id="GO:0006811">
    <property type="term" value="P:monoatomic ion transport"/>
    <property type="evidence" value="ECO:0007669"/>
    <property type="project" value="UniProtKB-KW"/>
</dbReference>
<dbReference type="PANTHER" id="PTHR30329">
    <property type="entry name" value="STATOR ELEMENT OF FLAGELLAR MOTOR COMPLEX"/>
    <property type="match status" value="1"/>
</dbReference>
<protein>
    <submittedName>
        <fullName evidence="12">Outer membrane protein/peptidoglycan-associated (Lipo)protein</fullName>
    </submittedName>
</protein>
<proteinExistence type="predicted"/>
<dbReference type="EMBL" id="CP014782">
    <property type="protein sequence ID" value="AQS37084.1"/>
    <property type="molecule type" value="Genomic_DNA"/>
</dbReference>
<comment type="subcellular location">
    <subcellularLocation>
        <location evidence="1">Cell outer membrane</location>
        <topology evidence="1">Multi-pass membrane protein</topology>
    </subcellularLocation>
</comment>
<dbReference type="GO" id="GO:0015288">
    <property type="term" value="F:porin activity"/>
    <property type="evidence" value="ECO:0007669"/>
    <property type="project" value="UniProtKB-KW"/>
</dbReference>
<keyword evidence="3" id="KW-1134">Transmembrane beta strand</keyword>
<evidence type="ECO:0000259" key="11">
    <source>
        <dbReference type="PROSITE" id="PS51123"/>
    </source>
</evidence>
<keyword evidence="5" id="KW-0732">Signal</keyword>
<dbReference type="Gene3D" id="3.30.1330.60">
    <property type="entry name" value="OmpA-like domain"/>
    <property type="match status" value="1"/>
</dbReference>
<evidence type="ECO:0000256" key="1">
    <source>
        <dbReference type="ARBA" id="ARBA00004571"/>
    </source>
</evidence>
<dbReference type="CDD" id="cd07185">
    <property type="entry name" value="OmpA_C-like"/>
    <property type="match status" value="1"/>
</dbReference>
<dbReference type="InterPro" id="IPR036737">
    <property type="entry name" value="OmpA-like_sf"/>
</dbReference>
<evidence type="ECO:0000256" key="5">
    <source>
        <dbReference type="ARBA" id="ARBA00022729"/>
    </source>
</evidence>
<evidence type="ECO:0000256" key="8">
    <source>
        <dbReference type="ARBA" id="ARBA00023136"/>
    </source>
</evidence>
<evidence type="ECO:0000313" key="13">
    <source>
        <dbReference type="Proteomes" id="UP000189545"/>
    </source>
</evidence>
<dbReference type="Pfam" id="PF13505">
    <property type="entry name" value="OMP_b-brl"/>
    <property type="match status" value="1"/>
</dbReference>
<feature type="domain" description="OmpA-like" evidence="11">
    <location>
        <begin position="239"/>
        <end position="359"/>
    </location>
</feature>
<keyword evidence="6" id="KW-0406">Ion transport</keyword>
<dbReference type="Proteomes" id="UP000189545">
    <property type="component" value="Chromosome"/>
</dbReference>
<keyword evidence="7" id="KW-0626">Porin</keyword>
<evidence type="ECO:0000256" key="3">
    <source>
        <dbReference type="ARBA" id="ARBA00022452"/>
    </source>
</evidence>
<sequence length="359" mass="40167">MKLKRMKLKRINLRLIKQRRMNSRTMRSKYLRAKTLKQSPALVLLSLLSTQVLAESYYGEGDFYLGGKFGGALLDLRPLDSQESGQDKQNPVNATTGITFGYHLNNYLAIEADMSYLGRYRSEGANSSEEVNHSEELFSIATYLSTQYRLSDDAALYFKLGPAWVNELVSLSSGLGLKYRMSPRWELDTGYRWIQDTPDSGDDLYEFTIGVTYKFGLKHQSKIAVEINPVAKAEPIQPPLASQVNIDTSELFSFDSNRLINIKSLVNFVDTLAIKICDLEHIASIDITAHTDSVGDKSYNLKLSKRRAEAVKAALITLGLPAKMLHTSWSGEALPVATNSTPEGRAQNRRVEISLKLAE</sequence>
<keyword evidence="2" id="KW-0813">Transport</keyword>
<organism evidence="12 13">
    <name type="scientific">Shewanella psychrophila</name>
    <dbReference type="NCBI Taxonomy" id="225848"/>
    <lineage>
        <taxon>Bacteria</taxon>
        <taxon>Pseudomonadati</taxon>
        <taxon>Pseudomonadota</taxon>
        <taxon>Gammaproteobacteria</taxon>
        <taxon>Alteromonadales</taxon>
        <taxon>Shewanellaceae</taxon>
        <taxon>Shewanella</taxon>
    </lineage>
</organism>
<dbReference type="KEGG" id="spsw:Sps_01924"/>
<accession>A0A1S6HNK4</accession>
<evidence type="ECO:0000313" key="12">
    <source>
        <dbReference type="EMBL" id="AQS37084.1"/>
    </source>
</evidence>
<keyword evidence="4" id="KW-0812">Transmembrane</keyword>
<keyword evidence="8 10" id="KW-0472">Membrane</keyword>
<name>A0A1S6HNK4_9GAMM</name>
<dbReference type="Gene3D" id="2.40.160.20">
    <property type="match status" value="1"/>
</dbReference>
<dbReference type="GO" id="GO:0009279">
    <property type="term" value="C:cell outer membrane"/>
    <property type="evidence" value="ECO:0007669"/>
    <property type="project" value="UniProtKB-SubCell"/>
</dbReference>
<dbReference type="Pfam" id="PF00691">
    <property type="entry name" value="OmpA"/>
    <property type="match status" value="1"/>
</dbReference>
<dbReference type="STRING" id="225848.Sps_01924"/>
<dbReference type="PROSITE" id="PS51123">
    <property type="entry name" value="OMPA_2"/>
    <property type="match status" value="1"/>
</dbReference>
<dbReference type="InterPro" id="IPR011250">
    <property type="entry name" value="OMP/PagP_B-barrel"/>
</dbReference>
<evidence type="ECO:0000256" key="9">
    <source>
        <dbReference type="ARBA" id="ARBA00023237"/>
    </source>
</evidence>
<dbReference type="GO" id="GO:0046930">
    <property type="term" value="C:pore complex"/>
    <property type="evidence" value="ECO:0007669"/>
    <property type="project" value="UniProtKB-KW"/>
</dbReference>
<evidence type="ECO:0000256" key="7">
    <source>
        <dbReference type="ARBA" id="ARBA00023114"/>
    </source>
</evidence>
<evidence type="ECO:0000256" key="2">
    <source>
        <dbReference type="ARBA" id="ARBA00022448"/>
    </source>
</evidence>
<evidence type="ECO:0000256" key="4">
    <source>
        <dbReference type="ARBA" id="ARBA00022692"/>
    </source>
</evidence>
<dbReference type="PANTHER" id="PTHR30329:SF21">
    <property type="entry name" value="LIPOPROTEIN YIAD-RELATED"/>
    <property type="match status" value="1"/>
</dbReference>
<evidence type="ECO:0000256" key="6">
    <source>
        <dbReference type="ARBA" id="ARBA00023065"/>
    </source>
</evidence>
<reference evidence="12 13" key="1">
    <citation type="submission" date="2016-03" db="EMBL/GenBank/DDBJ databases">
        <title>Complete genome sequence of Shewanella psychrophila WP2, a deep sea bacterium isolated from west Pacific sediment.</title>
        <authorList>
            <person name="Xu G."/>
            <person name="Jian H."/>
        </authorList>
    </citation>
    <scope>NUCLEOTIDE SEQUENCE [LARGE SCALE GENOMIC DNA]</scope>
    <source>
        <strain evidence="12 13">WP2</strain>
    </source>
</reference>
<dbReference type="InterPro" id="IPR006665">
    <property type="entry name" value="OmpA-like"/>
</dbReference>
<evidence type="ECO:0000256" key="10">
    <source>
        <dbReference type="PROSITE-ProRule" id="PRU00473"/>
    </source>
</evidence>
<dbReference type="SUPFAM" id="SSF103088">
    <property type="entry name" value="OmpA-like"/>
    <property type="match status" value="1"/>
</dbReference>
<dbReference type="InterPro" id="IPR006664">
    <property type="entry name" value="OMP_bac"/>
</dbReference>
<dbReference type="AlphaFoldDB" id="A0A1S6HNK4"/>
<keyword evidence="9" id="KW-0998">Cell outer membrane</keyword>
<dbReference type="SUPFAM" id="SSF56925">
    <property type="entry name" value="OMPA-like"/>
    <property type="match status" value="1"/>
</dbReference>
<gene>
    <name evidence="12" type="ORF">Sps_01924</name>
</gene>